<dbReference type="PROSITE" id="PS50212">
    <property type="entry name" value="RASGEF_NTER"/>
    <property type="match status" value="1"/>
</dbReference>
<feature type="domain" description="N-terminal Ras-GEF" evidence="5">
    <location>
        <begin position="33"/>
        <end position="164"/>
    </location>
</feature>
<reference evidence="7" key="1">
    <citation type="journal article" date="2018" name="Nat. Microbiol.">
        <title>Leveraging single-cell genomics to expand the fungal tree of life.</title>
        <authorList>
            <person name="Ahrendt S.R."/>
            <person name="Quandt C.A."/>
            <person name="Ciobanu D."/>
            <person name="Clum A."/>
            <person name="Salamov A."/>
            <person name="Andreopoulos B."/>
            <person name="Cheng J.F."/>
            <person name="Woyke T."/>
            <person name="Pelin A."/>
            <person name="Henrissat B."/>
            <person name="Reynolds N.K."/>
            <person name="Benny G.L."/>
            <person name="Smith M.E."/>
            <person name="James T.Y."/>
            <person name="Grigoriev I.V."/>
        </authorList>
    </citation>
    <scope>NUCLEOTIDE SEQUENCE [LARGE SCALE GENOMIC DNA]</scope>
    <source>
        <strain evidence="7">Baker2002</strain>
    </source>
</reference>
<dbReference type="SMART" id="SM00229">
    <property type="entry name" value="RasGEFN"/>
    <property type="match status" value="1"/>
</dbReference>
<dbReference type="InterPro" id="IPR008937">
    <property type="entry name" value="Ras-like_GEF"/>
</dbReference>
<feature type="non-terminal residue" evidence="6">
    <location>
        <position position="1233"/>
    </location>
</feature>
<protein>
    <submittedName>
        <fullName evidence="6">Ras GEF</fullName>
    </submittedName>
</protein>
<dbReference type="Proteomes" id="UP000268321">
    <property type="component" value="Unassembled WGS sequence"/>
</dbReference>
<keyword evidence="1 2" id="KW-0344">Guanine-nucleotide releasing factor</keyword>
<feature type="region of interest" description="Disordered" evidence="3">
    <location>
        <begin position="483"/>
        <end position="507"/>
    </location>
</feature>
<dbReference type="SMART" id="SM00147">
    <property type="entry name" value="RasGEF"/>
    <property type="match status" value="1"/>
</dbReference>
<evidence type="ECO:0000256" key="3">
    <source>
        <dbReference type="SAM" id="MobiDB-lite"/>
    </source>
</evidence>
<feature type="region of interest" description="Disordered" evidence="3">
    <location>
        <begin position="362"/>
        <end position="387"/>
    </location>
</feature>
<dbReference type="SUPFAM" id="SSF48366">
    <property type="entry name" value="Ras GEF"/>
    <property type="match status" value="1"/>
</dbReference>
<name>A0A4P9Z899_9ASCO</name>
<evidence type="ECO:0000256" key="2">
    <source>
        <dbReference type="PROSITE-ProRule" id="PRU00168"/>
    </source>
</evidence>
<dbReference type="Gene3D" id="1.10.840.10">
    <property type="entry name" value="Ras guanine-nucleotide exchange factors catalytic domain"/>
    <property type="match status" value="1"/>
</dbReference>
<keyword evidence="7" id="KW-1185">Reference proteome</keyword>
<dbReference type="InterPro" id="IPR023578">
    <property type="entry name" value="Ras_GEF_dom_sf"/>
</dbReference>
<proteinExistence type="predicted"/>
<dbReference type="EMBL" id="ML004542">
    <property type="protein sequence ID" value="RKP28896.1"/>
    <property type="molecule type" value="Genomic_DNA"/>
</dbReference>
<dbReference type="Pfam" id="PF00617">
    <property type="entry name" value="RasGEF"/>
    <property type="match status" value="1"/>
</dbReference>
<evidence type="ECO:0000259" key="4">
    <source>
        <dbReference type="PROSITE" id="PS50009"/>
    </source>
</evidence>
<feature type="compositionally biased region" description="Low complexity" evidence="3">
    <location>
        <begin position="485"/>
        <end position="494"/>
    </location>
</feature>
<dbReference type="PANTHER" id="PTHR23113:SF363">
    <property type="entry name" value="PROTEIN SON OF SEVENLESS"/>
    <property type="match status" value="1"/>
</dbReference>
<dbReference type="InterPro" id="IPR036964">
    <property type="entry name" value="RASGEF_cat_dom_sf"/>
</dbReference>
<evidence type="ECO:0000313" key="6">
    <source>
        <dbReference type="EMBL" id="RKP28896.1"/>
    </source>
</evidence>
<dbReference type="Pfam" id="PF00618">
    <property type="entry name" value="RasGEF_N"/>
    <property type="match status" value="1"/>
</dbReference>
<organism evidence="6 7">
    <name type="scientific">Metschnikowia bicuspidata</name>
    <dbReference type="NCBI Taxonomy" id="27322"/>
    <lineage>
        <taxon>Eukaryota</taxon>
        <taxon>Fungi</taxon>
        <taxon>Dikarya</taxon>
        <taxon>Ascomycota</taxon>
        <taxon>Saccharomycotina</taxon>
        <taxon>Pichiomycetes</taxon>
        <taxon>Metschnikowiaceae</taxon>
        <taxon>Metschnikowia</taxon>
    </lineage>
</organism>
<accession>A0A4P9Z899</accession>
<gene>
    <name evidence="6" type="ORF">METBISCDRAFT_45</name>
</gene>
<feature type="compositionally biased region" description="Polar residues" evidence="3">
    <location>
        <begin position="367"/>
        <end position="384"/>
    </location>
</feature>
<sequence>FLYDKHRESIFDDVRYFPSLGSDDSVIKFDDNNPNYINRATLRALVVQMTSHEVIDYNLICDFFLTYRTFSDSHTVMNLLLIRIIWALQYVHSGAADMEKIGQLVLLRTFVVLRHWILNYFVDDFVSDDKLCDLFALHINRITGHARFMRPDRVFELKIITDLKVHYLTQINEFFGASMRLENKQEVLSSELPLSSDFHNKQKLQKSLTESSIHTNPSFRRLAMLSLYDLKTHHKCLVFENGLTDENPQRSIQNLICHHTSSRMSLNDKVQEFTITRARRAERQPVRISKPKPLASKNNYMNIKNSSLVLKKTARLNNTPANPISPRKLEAGFSTNGQVKLPSCHVSKILPSSPAKKMEIELRDDSLSSPRRGTGATHSMFRSDSTSHKDSFRKVVSGWKKSFYHDSKPGSPFIYPDPQFVSHGDAHGFQPLNEGATEHNRLDTRSDILSARIIDELEFLIRCYVYEMPAESDMHRATVPCARLSSNTSSQESSPPGALLSPRESKSEKHLQNILEKNILRSPYSIDQNPLPDYERLEVLSRISSSEFTREADPSQFSRGSSFHGQVRSIDWNGEDLRFEKSGDMTALDLSFLQSQTHRDENAFVDEFAKNSSSNSSGYRSSDLEKLNDDVNDLSIAMSPKSMKKKPVLLSISQAHETLLSRQHFRYSFGSAHSVHRNDSLKLFITYDSAFSSHADVTEQNAGSTLKKKFGCHDLRKMLRENADESVIDDAVMAALGKKNRLLNVSHLSKILSIRRSIRFSTLCALTELPFNGCDLSVASSSRRREMRLSDVATEYSIFSQTVSFKKNSLRDEFTSFYVSSTTSATVPGIDNHVLKELAAIPDESFSATNPIKSALYKLEGKSGLDLKTNTSMASHDLRTIVSSVRILDEIANAATEDAIEHYSDIKEALVASPLTPIKTRKKGVHMLISASNTNSYLLGASTENAALAGSLNPKLVLEEYSIINDSLKVQTVTETGIHLPFVLSYDPKSLAEHFTIIEKDMLLEIDWRELIELQWNKDLTPVNSWLEIIANDSYYKNNKGVNLVIARFNLMVNWIISEILLTTDEKERIDVISRFIRTAYHCFAMQNFATLMQIILALTSERLNKLPNTWNQLAPGDILTLKNLEKLASPLRNFYNIRLSTNESVPSRGCIPFVGLYLSDLVFNAERPNGILPDKEQMINFSRFRTSVHIVKSLSQSIEWASQYDFAVDEELLRKCLYIKSLDEDEMKLCVE</sequence>
<evidence type="ECO:0000259" key="5">
    <source>
        <dbReference type="PROSITE" id="PS50212"/>
    </source>
</evidence>
<feature type="domain" description="Ras-GEF" evidence="4">
    <location>
        <begin position="987"/>
        <end position="1233"/>
    </location>
</feature>
<dbReference type="PROSITE" id="PS50009">
    <property type="entry name" value="RASGEF_CAT"/>
    <property type="match status" value="1"/>
</dbReference>
<feature type="non-terminal residue" evidence="6">
    <location>
        <position position="1"/>
    </location>
</feature>
<evidence type="ECO:0000256" key="1">
    <source>
        <dbReference type="ARBA" id="ARBA00022658"/>
    </source>
</evidence>
<dbReference type="InterPro" id="IPR001895">
    <property type="entry name" value="RASGEF_cat_dom"/>
</dbReference>
<dbReference type="InterPro" id="IPR000651">
    <property type="entry name" value="Ras-like_Gua-exchang_fac_N"/>
</dbReference>
<dbReference type="PANTHER" id="PTHR23113">
    <property type="entry name" value="GUANINE NUCLEOTIDE EXCHANGE FACTOR"/>
    <property type="match status" value="1"/>
</dbReference>
<dbReference type="CDD" id="cd06224">
    <property type="entry name" value="REM"/>
    <property type="match status" value="1"/>
</dbReference>
<evidence type="ECO:0000313" key="7">
    <source>
        <dbReference type="Proteomes" id="UP000268321"/>
    </source>
</evidence>
<dbReference type="GO" id="GO:0005085">
    <property type="term" value="F:guanyl-nucleotide exchange factor activity"/>
    <property type="evidence" value="ECO:0007669"/>
    <property type="project" value="UniProtKB-KW"/>
</dbReference>
<dbReference type="GO" id="GO:0005886">
    <property type="term" value="C:plasma membrane"/>
    <property type="evidence" value="ECO:0007669"/>
    <property type="project" value="TreeGrafter"/>
</dbReference>
<dbReference type="AlphaFoldDB" id="A0A4P9Z899"/>
<dbReference type="Gene3D" id="1.20.870.10">
    <property type="entry name" value="Son of sevenless (SoS) protein Chain: S domain 1"/>
    <property type="match status" value="1"/>
</dbReference>
<dbReference type="GO" id="GO:0007265">
    <property type="term" value="P:Ras protein signal transduction"/>
    <property type="evidence" value="ECO:0007669"/>
    <property type="project" value="TreeGrafter"/>
</dbReference>
<dbReference type="OrthoDB" id="10254377at2759"/>